<evidence type="ECO:0000313" key="16">
    <source>
        <dbReference type="EMBL" id="KND92842.1"/>
    </source>
</evidence>
<dbReference type="STRING" id="1163406.A0A0L0NFC2"/>
<feature type="compositionally biased region" description="Basic and acidic residues" evidence="13">
    <location>
        <begin position="78"/>
        <end position="93"/>
    </location>
</feature>
<keyword evidence="9" id="KW-0325">Glycoprotein</keyword>
<keyword evidence="8" id="KW-0472">Membrane</keyword>
<evidence type="ECO:0000256" key="9">
    <source>
        <dbReference type="ARBA" id="ARBA00023180"/>
    </source>
</evidence>
<feature type="active site" evidence="11">
    <location>
        <position position="154"/>
    </location>
</feature>
<dbReference type="EMBL" id="LFRF01000005">
    <property type="protein sequence ID" value="KND92842.1"/>
    <property type="molecule type" value="Genomic_DNA"/>
</dbReference>
<feature type="region of interest" description="Disordered" evidence="13">
    <location>
        <begin position="58"/>
        <end position="93"/>
    </location>
</feature>
<comment type="similarity">
    <text evidence="2">Belongs to the peptidase A1 family.</text>
</comment>
<dbReference type="PANTHER" id="PTHR47966:SF75">
    <property type="entry name" value="ENDOPEPTIDASE (CTSD), PUTATIVE (AFU_ORTHOLOGUE AFUA_4G07040)-RELATED"/>
    <property type="match status" value="1"/>
</dbReference>
<evidence type="ECO:0000313" key="17">
    <source>
        <dbReference type="Proteomes" id="UP000036947"/>
    </source>
</evidence>
<dbReference type="GO" id="GO:0005886">
    <property type="term" value="C:plasma membrane"/>
    <property type="evidence" value="ECO:0007669"/>
    <property type="project" value="UniProtKB-SubCell"/>
</dbReference>
<keyword evidence="3" id="KW-1003">Cell membrane</keyword>
<keyword evidence="4" id="KW-0645">Protease</keyword>
<dbReference type="GO" id="GO:0006508">
    <property type="term" value="P:proteolysis"/>
    <property type="evidence" value="ECO:0007669"/>
    <property type="project" value="UniProtKB-KW"/>
</dbReference>
<feature type="domain" description="Peptidase A1" evidence="15">
    <location>
        <begin position="136"/>
        <end position="439"/>
    </location>
</feature>
<evidence type="ECO:0000256" key="2">
    <source>
        <dbReference type="ARBA" id="ARBA00007447"/>
    </source>
</evidence>
<feature type="disulfide bond" evidence="12">
    <location>
        <begin position="167"/>
        <end position="172"/>
    </location>
</feature>
<evidence type="ECO:0000256" key="14">
    <source>
        <dbReference type="SAM" id="SignalP"/>
    </source>
</evidence>
<dbReference type="InterPro" id="IPR021109">
    <property type="entry name" value="Peptidase_aspartic_dom_sf"/>
</dbReference>
<dbReference type="AlphaFoldDB" id="A0A0L0NFC2"/>
<evidence type="ECO:0000256" key="10">
    <source>
        <dbReference type="ARBA" id="ARBA00023288"/>
    </source>
</evidence>
<keyword evidence="5 14" id="KW-0732">Signal</keyword>
<keyword evidence="7" id="KW-0378">Hydrolase</keyword>
<feature type="signal peptide" evidence="14">
    <location>
        <begin position="1"/>
        <end position="19"/>
    </location>
</feature>
<dbReference type="PROSITE" id="PS51767">
    <property type="entry name" value="PEPTIDASE_A1"/>
    <property type="match status" value="1"/>
</dbReference>
<dbReference type="GO" id="GO:0004190">
    <property type="term" value="F:aspartic-type endopeptidase activity"/>
    <property type="evidence" value="ECO:0007669"/>
    <property type="project" value="UniProtKB-KW"/>
</dbReference>
<feature type="compositionally biased region" description="Polar residues" evidence="13">
    <location>
        <begin position="462"/>
        <end position="480"/>
    </location>
</feature>
<feature type="chain" id="PRO_5005545120" evidence="14">
    <location>
        <begin position="20"/>
        <end position="548"/>
    </location>
</feature>
<dbReference type="Pfam" id="PF00026">
    <property type="entry name" value="Asp"/>
    <property type="match status" value="1"/>
</dbReference>
<evidence type="ECO:0000256" key="1">
    <source>
        <dbReference type="ARBA" id="ARBA00004236"/>
    </source>
</evidence>
<feature type="region of interest" description="Disordered" evidence="13">
    <location>
        <begin position="445"/>
        <end position="529"/>
    </location>
</feature>
<evidence type="ECO:0000256" key="11">
    <source>
        <dbReference type="PIRSR" id="PIRSR601461-1"/>
    </source>
</evidence>
<dbReference type="Gene3D" id="2.40.70.10">
    <property type="entry name" value="Acid Proteases"/>
    <property type="match status" value="2"/>
</dbReference>
<organism evidence="16 17">
    <name type="scientific">Tolypocladium ophioglossoides (strain CBS 100239)</name>
    <name type="common">Snaketongue truffleclub</name>
    <name type="synonym">Elaphocordyceps ophioglossoides</name>
    <dbReference type="NCBI Taxonomy" id="1163406"/>
    <lineage>
        <taxon>Eukaryota</taxon>
        <taxon>Fungi</taxon>
        <taxon>Dikarya</taxon>
        <taxon>Ascomycota</taxon>
        <taxon>Pezizomycotina</taxon>
        <taxon>Sordariomycetes</taxon>
        <taxon>Hypocreomycetidae</taxon>
        <taxon>Hypocreales</taxon>
        <taxon>Ophiocordycipitaceae</taxon>
        <taxon>Tolypocladium</taxon>
    </lineage>
</organism>
<evidence type="ECO:0000256" key="4">
    <source>
        <dbReference type="ARBA" id="ARBA00022670"/>
    </source>
</evidence>
<evidence type="ECO:0000256" key="6">
    <source>
        <dbReference type="ARBA" id="ARBA00022750"/>
    </source>
</evidence>
<dbReference type="InterPro" id="IPR033121">
    <property type="entry name" value="PEPTIDASE_A1"/>
</dbReference>
<dbReference type="FunFam" id="2.40.70.10:FF:000085">
    <property type="entry name" value="Aspartic-type endopeptidase (CtsD), putative"/>
    <property type="match status" value="1"/>
</dbReference>
<evidence type="ECO:0000259" key="15">
    <source>
        <dbReference type="PROSITE" id="PS51767"/>
    </source>
</evidence>
<dbReference type="InterPro" id="IPR001461">
    <property type="entry name" value="Aspartic_peptidase_A1"/>
</dbReference>
<comment type="caution">
    <text evidence="16">The sequence shown here is derived from an EMBL/GenBank/DDBJ whole genome shotgun (WGS) entry which is preliminary data.</text>
</comment>
<dbReference type="InterPro" id="IPR034164">
    <property type="entry name" value="Pepsin-like_dom"/>
</dbReference>
<proteinExistence type="inferred from homology"/>
<evidence type="ECO:0000256" key="12">
    <source>
        <dbReference type="PIRSR" id="PIRSR601461-2"/>
    </source>
</evidence>
<evidence type="ECO:0000256" key="5">
    <source>
        <dbReference type="ARBA" id="ARBA00022729"/>
    </source>
</evidence>
<dbReference type="PANTHER" id="PTHR47966">
    <property type="entry name" value="BETA-SITE APP-CLEAVING ENZYME, ISOFORM A-RELATED"/>
    <property type="match status" value="1"/>
</dbReference>
<reference evidence="16 17" key="1">
    <citation type="journal article" date="2015" name="BMC Genomics">
        <title>The genome of the truffle-parasite Tolypocladium ophioglossoides and the evolution of antifungal peptaibiotics.</title>
        <authorList>
            <person name="Quandt C.A."/>
            <person name="Bushley K.E."/>
            <person name="Spatafora J.W."/>
        </authorList>
    </citation>
    <scope>NUCLEOTIDE SEQUENCE [LARGE SCALE GENOMIC DNA]</scope>
    <source>
        <strain evidence="16 17">CBS 100239</strain>
    </source>
</reference>
<evidence type="ECO:0000256" key="7">
    <source>
        <dbReference type="ARBA" id="ARBA00022801"/>
    </source>
</evidence>
<dbReference type="SUPFAM" id="SSF50630">
    <property type="entry name" value="Acid proteases"/>
    <property type="match status" value="1"/>
</dbReference>
<evidence type="ECO:0000256" key="13">
    <source>
        <dbReference type="SAM" id="MobiDB-lite"/>
    </source>
</evidence>
<keyword evidence="10" id="KW-0449">Lipoprotein</keyword>
<protein>
    <submittedName>
        <fullName evidence="16">Aspartic-type endopeptidase ctsD</fullName>
    </submittedName>
</protein>
<evidence type="ECO:0000256" key="8">
    <source>
        <dbReference type="ARBA" id="ARBA00023136"/>
    </source>
</evidence>
<accession>A0A0L0NFC2</accession>
<evidence type="ECO:0000256" key="3">
    <source>
        <dbReference type="ARBA" id="ARBA00022475"/>
    </source>
</evidence>
<keyword evidence="12" id="KW-1015">Disulfide bond</keyword>
<feature type="active site" evidence="11">
    <location>
        <position position="334"/>
    </location>
</feature>
<keyword evidence="17" id="KW-1185">Reference proteome</keyword>
<dbReference type="CDD" id="cd05471">
    <property type="entry name" value="pepsin_like"/>
    <property type="match status" value="1"/>
</dbReference>
<comment type="subcellular location">
    <subcellularLocation>
        <location evidence="1">Cell membrane</location>
    </subcellularLocation>
</comment>
<keyword evidence="6" id="KW-0064">Aspartyl protease</keyword>
<name>A0A0L0NFC2_TOLOC</name>
<dbReference type="Proteomes" id="UP000036947">
    <property type="component" value="Unassembled WGS sequence"/>
</dbReference>
<sequence>MRLAVPLVQLALWASLASAFYPFTPDWLKEKEEIRVLGEDRRNVDGRDASGISFEIEKAGHASTPRIPRSTSASPSERAARDAARLSTKYEDRRPAKIAPDGALAKRANQYQITEAVDSGKAMTTGIDQDGTDYSYFVKVQFGSKGKPMYMLVDTGAGSSWVMSSSCTEKACLVHNTFGPSDSNTFEANSKTFSISYGSGTVGGELAADTITVAGVSFKYQFGLASQTSEDFAHFAFDGILGLSMSQGANDNFLKTMAEAHKLDKNVFCIALSRASDGANTGEIKFGSTNPDKYTGDITYTPVSAKDGDWAIPIDEIAYDGKKAQVGGVKSYIDTGTTFIFGPEDMVKKVHSVIPGSESSDGMTYTVPCDSTKPLTLTFSGVDFKISPQDWISPKDASGKCSSNIYGHEVVRGSWLLGDTFLKNVYTIFDKDQNRIGFANLAGSHSEQSSSSAATTTNAPTQMSGNFASGSATAFSTGITSRPDGYPQPIKPTQGLGGHETQSTAGTAAGGADKPTETSKSGAAGGSSQQNAKLAAVSFIAALLALVA</sequence>
<dbReference type="PRINTS" id="PR00792">
    <property type="entry name" value="PEPSIN"/>
</dbReference>
<gene>
    <name evidence="16" type="ORF">TOPH_02666</name>
</gene>
<dbReference type="OrthoDB" id="660550at2759"/>
<dbReference type="FunFam" id="2.40.70.10:FF:000060">
    <property type="entry name" value="Aspartic-type endopeptidase ctsD"/>
    <property type="match status" value="1"/>
</dbReference>
<feature type="compositionally biased region" description="Low complexity" evidence="13">
    <location>
        <begin position="445"/>
        <end position="461"/>
    </location>
</feature>